<dbReference type="OrthoDB" id="2349538at2759"/>
<gene>
    <name evidence="1" type="ORF">CHRIB12_LOCUS1067</name>
</gene>
<name>A0A2I1EQP9_9GLOM</name>
<dbReference type="AlphaFoldDB" id="A0A2I1EQP9"/>
<protein>
    <submittedName>
        <fullName evidence="1">Uncharacterized protein</fullName>
    </submittedName>
</protein>
<dbReference type="VEuPathDB" id="FungiDB:RhiirA1_462624"/>
<dbReference type="EMBL" id="CAGKOT010000001">
    <property type="protein sequence ID" value="CAB5303820.1"/>
    <property type="molecule type" value="Genomic_DNA"/>
</dbReference>
<evidence type="ECO:0000313" key="1">
    <source>
        <dbReference type="EMBL" id="CAB5303820.1"/>
    </source>
</evidence>
<reference evidence="1" key="1">
    <citation type="submission" date="2020-05" db="EMBL/GenBank/DDBJ databases">
        <authorList>
            <person name="Rincon C."/>
            <person name="Sanders R I."/>
            <person name="Robbins C."/>
            <person name="Chaturvedi A."/>
        </authorList>
    </citation>
    <scope>NUCLEOTIDE SEQUENCE</scope>
    <source>
        <strain evidence="1">CHB12</strain>
    </source>
</reference>
<evidence type="ECO:0000313" key="2">
    <source>
        <dbReference type="Proteomes" id="UP000684084"/>
    </source>
</evidence>
<dbReference type="Proteomes" id="UP000684084">
    <property type="component" value="Unassembled WGS sequence"/>
</dbReference>
<proteinExistence type="predicted"/>
<accession>A0A2I1EQP9</accession>
<comment type="caution">
    <text evidence="1">The sequence shown here is derived from an EMBL/GenBank/DDBJ whole genome shotgun (WGS) entry which is preliminary data.</text>
</comment>
<sequence length="122" mass="14139">MGWNSSYPPKLDKLCDWNKCDLSSEAPGSVLSCGHGYHIECFEKLHEKCPHCYKYLCDGIRHNCKIFQNTLDMEFDNIEEDSNEDLEEQTNLQESNVDEAVSMDEDINNKLVEALKSLRLYQ</sequence>
<organism evidence="1 2">
    <name type="scientific">Rhizophagus irregularis</name>
    <dbReference type="NCBI Taxonomy" id="588596"/>
    <lineage>
        <taxon>Eukaryota</taxon>
        <taxon>Fungi</taxon>
        <taxon>Fungi incertae sedis</taxon>
        <taxon>Mucoromycota</taxon>
        <taxon>Glomeromycotina</taxon>
        <taxon>Glomeromycetes</taxon>
        <taxon>Glomerales</taxon>
        <taxon>Glomeraceae</taxon>
        <taxon>Rhizophagus</taxon>
    </lineage>
</organism>